<evidence type="ECO:0000313" key="2">
    <source>
        <dbReference type="Proteomes" id="UP000887013"/>
    </source>
</evidence>
<dbReference type="OrthoDB" id="8122262at2759"/>
<keyword evidence="2" id="KW-1185">Reference proteome</keyword>
<protein>
    <submittedName>
        <fullName evidence="1">Uncharacterized protein</fullName>
    </submittedName>
</protein>
<sequence>MATVGVVAATFFVTCLLIRHLPYALSRVLCCAITIVLCSHKFPSVLCTAIVHSQYWFWCALSDFHNIAWPFHYIVTEYRFVKNQINLFVNPLTEDERLYGYFQQDGATAHTVLTILSQVLEVFDVRRTVSKVRYVSWPPRSPDKSLCDSHPWNNCRFRCAQIIFTH</sequence>
<proteinExistence type="predicted"/>
<dbReference type="Gene3D" id="3.30.420.10">
    <property type="entry name" value="Ribonuclease H-like superfamily/Ribonuclease H"/>
    <property type="match status" value="1"/>
</dbReference>
<reference evidence="1" key="1">
    <citation type="submission" date="2020-08" db="EMBL/GenBank/DDBJ databases">
        <title>Multicomponent nature underlies the extraordinary mechanical properties of spider dragline silk.</title>
        <authorList>
            <person name="Kono N."/>
            <person name="Nakamura H."/>
            <person name="Mori M."/>
            <person name="Yoshida Y."/>
            <person name="Ohtoshi R."/>
            <person name="Malay A.D."/>
            <person name="Moran D.A.P."/>
            <person name="Tomita M."/>
            <person name="Numata K."/>
            <person name="Arakawa K."/>
        </authorList>
    </citation>
    <scope>NUCLEOTIDE SEQUENCE</scope>
</reference>
<dbReference type="EMBL" id="BMAW01083753">
    <property type="protein sequence ID" value="GFU35484.1"/>
    <property type="molecule type" value="Genomic_DNA"/>
</dbReference>
<dbReference type="InterPro" id="IPR036397">
    <property type="entry name" value="RNaseH_sf"/>
</dbReference>
<dbReference type="Proteomes" id="UP000887013">
    <property type="component" value="Unassembled WGS sequence"/>
</dbReference>
<name>A0A8X6QT38_NEPPI</name>
<dbReference type="GO" id="GO:0003676">
    <property type="term" value="F:nucleic acid binding"/>
    <property type="evidence" value="ECO:0007669"/>
    <property type="project" value="InterPro"/>
</dbReference>
<evidence type="ECO:0000313" key="1">
    <source>
        <dbReference type="EMBL" id="GFU35484.1"/>
    </source>
</evidence>
<gene>
    <name evidence="1" type="ORF">NPIL_13611</name>
</gene>
<organism evidence="1 2">
    <name type="scientific">Nephila pilipes</name>
    <name type="common">Giant wood spider</name>
    <name type="synonym">Nephila maculata</name>
    <dbReference type="NCBI Taxonomy" id="299642"/>
    <lineage>
        <taxon>Eukaryota</taxon>
        <taxon>Metazoa</taxon>
        <taxon>Ecdysozoa</taxon>
        <taxon>Arthropoda</taxon>
        <taxon>Chelicerata</taxon>
        <taxon>Arachnida</taxon>
        <taxon>Araneae</taxon>
        <taxon>Araneomorphae</taxon>
        <taxon>Entelegynae</taxon>
        <taxon>Araneoidea</taxon>
        <taxon>Nephilidae</taxon>
        <taxon>Nephila</taxon>
    </lineage>
</organism>
<dbReference type="AlphaFoldDB" id="A0A8X6QT38"/>
<comment type="caution">
    <text evidence="1">The sequence shown here is derived from an EMBL/GenBank/DDBJ whole genome shotgun (WGS) entry which is preliminary data.</text>
</comment>
<accession>A0A8X6QT38</accession>